<dbReference type="Proteomes" id="UP001412067">
    <property type="component" value="Unassembled WGS sequence"/>
</dbReference>
<evidence type="ECO:0000313" key="2">
    <source>
        <dbReference type="Proteomes" id="UP001412067"/>
    </source>
</evidence>
<reference evidence="1 2" key="1">
    <citation type="journal article" date="2022" name="Nat. Plants">
        <title>Genomes of leafy and leafless Platanthera orchids illuminate the evolution of mycoheterotrophy.</title>
        <authorList>
            <person name="Li M.H."/>
            <person name="Liu K.W."/>
            <person name="Li Z."/>
            <person name="Lu H.C."/>
            <person name="Ye Q.L."/>
            <person name="Zhang D."/>
            <person name="Wang J.Y."/>
            <person name="Li Y.F."/>
            <person name="Zhong Z.M."/>
            <person name="Liu X."/>
            <person name="Yu X."/>
            <person name="Liu D.K."/>
            <person name="Tu X.D."/>
            <person name="Liu B."/>
            <person name="Hao Y."/>
            <person name="Liao X.Y."/>
            <person name="Jiang Y.T."/>
            <person name="Sun W.H."/>
            <person name="Chen J."/>
            <person name="Chen Y.Q."/>
            <person name="Ai Y."/>
            <person name="Zhai J.W."/>
            <person name="Wu S.S."/>
            <person name="Zhou Z."/>
            <person name="Hsiao Y.Y."/>
            <person name="Wu W.L."/>
            <person name="Chen Y.Y."/>
            <person name="Lin Y.F."/>
            <person name="Hsu J.L."/>
            <person name="Li C.Y."/>
            <person name="Wang Z.W."/>
            <person name="Zhao X."/>
            <person name="Zhong W.Y."/>
            <person name="Ma X.K."/>
            <person name="Ma L."/>
            <person name="Huang J."/>
            <person name="Chen G.Z."/>
            <person name="Huang M.Z."/>
            <person name="Huang L."/>
            <person name="Peng D.H."/>
            <person name="Luo Y.B."/>
            <person name="Zou S.Q."/>
            <person name="Chen S.P."/>
            <person name="Lan S."/>
            <person name="Tsai W.C."/>
            <person name="Van de Peer Y."/>
            <person name="Liu Z.J."/>
        </authorList>
    </citation>
    <scope>NUCLEOTIDE SEQUENCE [LARGE SCALE GENOMIC DNA]</scope>
    <source>
        <strain evidence="1">Lor288</strain>
    </source>
</reference>
<protein>
    <submittedName>
        <fullName evidence="1">Uncharacterized protein</fullName>
    </submittedName>
</protein>
<accession>A0ABR2LJY8</accession>
<gene>
    <name evidence="1" type="ORF">KSP40_PGU010747</name>
</gene>
<keyword evidence="2" id="KW-1185">Reference proteome</keyword>
<evidence type="ECO:0000313" key="1">
    <source>
        <dbReference type="EMBL" id="KAK8942165.1"/>
    </source>
</evidence>
<sequence>MTRTEPKSERRIMYLTALDKHPVITKALTSAFLTFIGDLICQGPEPSFTTVINDPFQAFGPEYLVPLVQISNCMRTSALSLVASSLQASVASLPSGQHPCHPRDQAYDHRRLIVPMLGDELLRIC</sequence>
<organism evidence="1 2">
    <name type="scientific">Platanthera guangdongensis</name>
    <dbReference type="NCBI Taxonomy" id="2320717"/>
    <lineage>
        <taxon>Eukaryota</taxon>
        <taxon>Viridiplantae</taxon>
        <taxon>Streptophyta</taxon>
        <taxon>Embryophyta</taxon>
        <taxon>Tracheophyta</taxon>
        <taxon>Spermatophyta</taxon>
        <taxon>Magnoliopsida</taxon>
        <taxon>Liliopsida</taxon>
        <taxon>Asparagales</taxon>
        <taxon>Orchidaceae</taxon>
        <taxon>Orchidoideae</taxon>
        <taxon>Orchideae</taxon>
        <taxon>Orchidinae</taxon>
        <taxon>Platanthera</taxon>
    </lineage>
</organism>
<name>A0ABR2LJY8_9ASPA</name>
<comment type="caution">
    <text evidence="1">The sequence shown here is derived from an EMBL/GenBank/DDBJ whole genome shotgun (WGS) entry which is preliminary data.</text>
</comment>
<dbReference type="EMBL" id="JBBWWR010000019">
    <property type="protein sequence ID" value="KAK8942165.1"/>
    <property type="molecule type" value="Genomic_DNA"/>
</dbReference>
<proteinExistence type="predicted"/>